<gene>
    <name evidence="1" type="ORF">F4821DRAFT_278307</name>
</gene>
<evidence type="ECO:0000313" key="2">
    <source>
        <dbReference type="Proteomes" id="UP001497680"/>
    </source>
</evidence>
<accession>A0ACC0D1Y8</accession>
<sequence>MNAHHSPAEARFSRHHEDTKGRVSSPPGLADNQSLRMSAMNPPQEVRRTPHKLVLCFDGTGNKFRGDDSDSNILKIYRCLDREAGNQCMSSMCKEQSYGYVGLPTIHPVHYYQPGIGTYVVSNSLSHTTLSARIRSWYLKAKDSAVGSSFDQHVVGGYRFLMRFYTPGDEIYFFGFSRGASRFLAEMLDYVGLLSHGNEEMVVFAWKAFSQWQSRQSDHTEEHQGQRQEMYRFMKGFRETFSRPVKRIRFLGLFDTVNSVPRFETAWMQRSKSPYTARSSAKVIRHCVSIDERRAKFRQDLIYQGANKNPSKHRPHHPHHQHHQHHQLQDKVHEKYRAKRGSAFGLTASNQPERGRQETLAPPNEHTFRPHSRSRSRASRGSADGASQDGDGKVEDPQAIDDDDESDDDEQDIDEIWFAGGHGDVGGGWEIPPDGKSASHVPLTYMIREAQRAGLNFDPEKLAEMGVAEVAETSDATSNHVEYSNGALPDIRIDKSSPTPQASPNFGVEPMDLGHFNYMGKDEKNAEDTRPFHQMLHKAHLARIHDSLEFESGLSRGQVLSWKIMEYMPFRRMDLQADGSWKPISWPLPCGEVRDIPHTARVHGSVIRRMNEDKDYRPGNLIIGGGGRGMRKAPEHHGIGDWICVQDNGDPVGEVWSFILPITPQQLSPQIFIVTMLSPKNLFVVLAVTVGAVNAIPDPAAATSTLVPLPGQTHVPVRAMRGVGDESDMPVVKRNADGSITFQ</sequence>
<organism evidence="1 2">
    <name type="scientific">Hypoxylon rubiginosum</name>
    <dbReference type="NCBI Taxonomy" id="110542"/>
    <lineage>
        <taxon>Eukaryota</taxon>
        <taxon>Fungi</taxon>
        <taxon>Dikarya</taxon>
        <taxon>Ascomycota</taxon>
        <taxon>Pezizomycotina</taxon>
        <taxon>Sordariomycetes</taxon>
        <taxon>Xylariomycetidae</taxon>
        <taxon>Xylariales</taxon>
        <taxon>Hypoxylaceae</taxon>
        <taxon>Hypoxylon</taxon>
    </lineage>
</organism>
<keyword evidence="2" id="KW-1185">Reference proteome</keyword>
<comment type="caution">
    <text evidence="1">The sequence shown here is derived from an EMBL/GenBank/DDBJ whole genome shotgun (WGS) entry which is preliminary data.</text>
</comment>
<protein>
    <submittedName>
        <fullName evidence="1">Uncharacterized protein</fullName>
    </submittedName>
</protein>
<dbReference type="Proteomes" id="UP001497680">
    <property type="component" value="Unassembled WGS sequence"/>
</dbReference>
<reference evidence="1 2" key="1">
    <citation type="journal article" date="2022" name="New Phytol.">
        <title>Ecological generalism drives hyperdiversity of secondary metabolite gene clusters in xylarialean endophytes.</title>
        <authorList>
            <person name="Franco M.E.E."/>
            <person name="Wisecaver J.H."/>
            <person name="Arnold A.E."/>
            <person name="Ju Y.M."/>
            <person name="Slot J.C."/>
            <person name="Ahrendt S."/>
            <person name="Moore L.P."/>
            <person name="Eastman K.E."/>
            <person name="Scott K."/>
            <person name="Konkel Z."/>
            <person name="Mondo S.J."/>
            <person name="Kuo A."/>
            <person name="Hayes R.D."/>
            <person name="Haridas S."/>
            <person name="Andreopoulos B."/>
            <person name="Riley R."/>
            <person name="LaButti K."/>
            <person name="Pangilinan J."/>
            <person name="Lipzen A."/>
            <person name="Amirebrahimi M."/>
            <person name="Yan J."/>
            <person name="Adam C."/>
            <person name="Keymanesh K."/>
            <person name="Ng V."/>
            <person name="Louie K."/>
            <person name="Northen T."/>
            <person name="Drula E."/>
            <person name="Henrissat B."/>
            <person name="Hsieh H.M."/>
            <person name="Youens-Clark K."/>
            <person name="Lutzoni F."/>
            <person name="Miadlikowska J."/>
            <person name="Eastwood D.C."/>
            <person name="Hamelin R.C."/>
            <person name="Grigoriev I.V."/>
            <person name="U'Ren J.M."/>
        </authorList>
    </citation>
    <scope>NUCLEOTIDE SEQUENCE [LARGE SCALE GENOMIC DNA]</scope>
    <source>
        <strain evidence="1 2">ER1909</strain>
    </source>
</reference>
<evidence type="ECO:0000313" key="1">
    <source>
        <dbReference type="EMBL" id="KAI6086777.1"/>
    </source>
</evidence>
<dbReference type="EMBL" id="MU394312">
    <property type="protein sequence ID" value="KAI6086777.1"/>
    <property type="molecule type" value="Genomic_DNA"/>
</dbReference>
<proteinExistence type="predicted"/>
<name>A0ACC0D1Y8_9PEZI</name>